<reference evidence="3" key="1">
    <citation type="submission" date="2016-10" db="EMBL/GenBank/DDBJ databases">
        <authorList>
            <person name="Varghese N."/>
            <person name="Submissions S."/>
        </authorList>
    </citation>
    <scope>NUCLEOTIDE SEQUENCE [LARGE SCALE GENOMIC DNA]</scope>
    <source>
        <strain evidence="3">CGMCC 1.8981</strain>
    </source>
</reference>
<dbReference type="Proteomes" id="UP000199112">
    <property type="component" value="Unassembled WGS sequence"/>
</dbReference>
<dbReference type="AlphaFoldDB" id="A0A1H6FPQ2"/>
<name>A0A1H6FPQ2_9EURY</name>
<feature type="region of interest" description="Disordered" evidence="1">
    <location>
        <begin position="54"/>
        <end position="118"/>
    </location>
</feature>
<keyword evidence="3" id="KW-1185">Reference proteome</keyword>
<accession>A0A1H6FPQ2</accession>
<evidence type="ECO:0008006" key="4">
    <source>
        <dbReference type="Google" id="ProtNLM"/>
    </source>
</evidence>
<proteinExistence type="predicted"/>
<organism evidence="2 3">
    <name type="scientific">Natronorubrum sediminis</name>
    <dbReference type="NCBI Taxonomy" id="640943"/>
    <lineage>
        <taxon>Archaea</taxon>
        <taxon>Methanobacteriati</taxon>
        <taxon>Methanobacteriota</taxon>
        <taxon>Stenosarchaea group</taxon>
        <taxon>Halobacteria</taxon>
        <taxon>Halobacteriales</taxon>
        <taxon>Natrialbaceae</taxon>
        <taxon>Natronorubrum</taxon>
    </lineage>
</organism>
<evidence type="ECO:0000313" key="2">
    <source>
        <dbReference type="EMBL" id="SEH12856.1"/>
    </source>
</evidence>
<feature type="compositionally biased region" description="Basic and acidic residues" evidence="1">
    <location>
        <begin position="63"/>
        <end position="89"/>
    </location>
</feature>
<protein>
    <recommendedName>
        <fullName evidence="4">PRC-barrel domain-containing protein</fullName>
    </recommendedName>
</protein>
<evidence type="ECO:0000256" key="1">
    <source>
        <dbReference type="SAM" id="MobiDB-lite"/>
    </source>
</evidence>
<evidence type="ECO:0000313" key="3">
    <source>
        <dbReference type="Proteomes" id="UP000199112"/>
    </source>
</evidence>
<gene>
    <name evidence="2" type="ORF">SAMN04487967_0996</name>
</gene>
<dbReference type="EMBL" id="FNWL01000001">
    <property type="protein sequence ID" value="SEH12856.1"/>
    <property type="molecule type" value="Genomic_DNA"/>
</dbReference>
<sequence>MCASLTDEDVGKLVERADGRVIGTVDSLEGGTVRVEPAPDALDTIKARFGWGDLGEPFTLEESDVRETSDTRVHLEEGFRPSDRDRTGETADDASDGEVRATDQSTPGPEEPRNRSDP</sequence>